<protein>
    <submittedName>
        <fullName evidence="1">Uncharacterized protein</fullName>
    </submittedName>
</protein>
<sequence>MTHMCDSVNDELMSLVVEMQKVFKNIVEMNQQDDKTNIEQYCQKNKKMIQCILQYVESSQHTQKDGPKHDDFRTIVTPFIQ</sequence>
<accession>A0A6C0KIN1</accession>
<proteinExistence type="predicted"/>
<dbReference type="EMBL" id="MN740919">
    <property type="protein sequence ID" value="QHU17862.1"/>
    <property type="molecule type" value="Genomic_DNA"/>
</dbReference>
<evidence type="ECO:0000313" key="1">
    <source>
        <dbReference type="EMBL" id="QHU17862.1"/>
    </source>
</evidence>
<reference evidence="1" key="1">
    <citation type="journal article" date="2020" name="Nature">
        <title>Giant virus diversity and host interactions through global metagenomics.</title>
        <authorList>
            <person name="Schulz F."/>
            <person name="Roux S."/>
            <person name="Paez-Espino D."/>
            <person name="Jungbluth S."/>
            <person name="Walsh D.A."/>
            <person name="Denef V.J."/>
            <person name="McMahon K.D."/>
            <person name="Konstantinidis K.T."/>
            <person name="Eloe-Fadrosh E.A."/>
            <person name="Kyrpides N.C."/>
            <person name="Woyke T."/>
        </authorList>
    </citation>
    <scope>NUCLEOTIDE SEQUENCE</scope>
    <source>
        <strain evidence="1">GVMAG-S-3300012919-55</strain>
    </source>
</reference>
<name>A0A6C0KIN1_9ZZZZ</name>
<organism evidence="1">
    <name type="scientific">viral metagenome</name>
    <dbReference type="NCBI Taxonomy" id="1070528"/>
    <lineage>
        <taxon>unclassified sequences</taxon>
        <taxon>metagenomes</taxon>
        <taxon>organismal metagenomes</taxon>
    </lineage>
</organism>
<dbReference type="AlphaFoldDB" id="A0A6C0KIN1"/>